<reference evidence="2" key="1">
    <citation type="journal article" date="2022" name="Mol. Ecol. Resour.">
        <title>The genomes of chicory, endive, great burdock and yacon provide insights into Asteraceae palaeo-polyploidization history and plant inulin production.</title>
        <authorList>
            <person name="Fan W."/>
            <person name="Wang S."/>
            <person name="Wang H."/>
            <person name="Wang A."/>
            <person name="Jiang F."/>
            <person name="Liu H."/>
            <person name="Zhao H."/>
            <person name="Xu D."/>
            <person name="Zhang Y."/>
        </authorList>
    </citation>
    <scope>NUCLEOTIDE SEQUENCE [LARGE SCALE GENOMIC DNA]</scope>
    <source>
        <strain evidence="2">cv. Yunnan</strain>
    </source>
</reference>
<gene>
    <name evidence="1" type="ORF">L1987_56359</name>
</gene>
<sequence length="84" mass="9267">MAEEATEICHISSVIFCVLPEAISNDLPPTTPFLAGTQSLSLQLRSITKSPLSTRSALRTERSPTGKLRFLAAYQTPSLYDRNR</sequence>
<organism evidence="1 2">
    <name type="scientific">Smallanthus sonchifolius</name>
    <dbReference type="NCBI Taxonomy" id="185202"/>
    <lineage>
        <taxon>Eukaryota</taxon>
        <taxon>Viridiplantae</taxon>
        <taxon>Streptophyta</taxon>
        <taxon>Embryophyta</taxon>
        <taxon>Tracheophyta</taxon>
        <taxon>Spermatophyta</taxon>
        <taxon>Magnoliopsida</taxon>
        <taxon>eudicotyledons</taxon>
        <taxon>Gunneridae</taxon>
        <taxon>Pentapetalae</taxon>
        <taxon>asterids</taxon>
        <taxon>campanulids</taxon>
        <taxon>Asterales</taxon>
        <taxon>Asteraceae</taxon>
        <taxon>Asteroideae</taxon>
        <taxon>Heliantheae alliance</taxon>
        <taxon>Millerieae</taxon>
        <taxon>Smallanthus</taxon>
    </lineage>
</organism>
<accession>A0ACB9ED85</accession>
<name>A0ACB9ED85_9ASTR</name>
<reference evidence="1 2" key="2">
    <citation type="journal article" date="2022" name="Mol. Ecol. Resour.">
        <title>The genomes of chicory, endive, great burdock and yacon provide insights into Asteraceae paleo-polyploidization history and plant inulin production.</title>
        <authorList>
            <person name="Fan W."/>
            <person name="Wang S."/>
            <person name="Wang H."/>
            <person name="Wang A."/>
            <person name="Jiang F."/>
            <person name="Liu H."/>
            <person name="Zhao H."/>
            <person name="Xu D."/>
            <person name="Zhang Y."/>
        </authorList>
    </citation>
    <scope>NUCLEOTIDE SEQUENCE [LARGE SCALE GENOMIC DNA]</scope>
    <source>
        <strain evidence="2">cv. Yunnan</strain>
        <tissue evidence="1">Leaves</tissue>
    </source>
</reference>
<protein>
    <submittedName>
        <fullName evidence="1">Uncharacterized protein</fullName>
    </submittedName>
</protein>
<evidence type="ECO:0000313" key="1">
    <source>
        <dbReference type="EMBL" id="KAI3756538.1"/>
    </source>
</evidence>
<comment type="caution">
    <text evidence="1">The sequence shown here is derived from an EMBL/GenBank/DDBJ whole genome shotgun (WGS) entry which is preliminary data.</text>
</comment>
<evidence type="ECO:0000313" key="2">
    <source>
        <dbReference type="Proteomes" id="UP001056120"/>
    </source>
</evidence>
<keyword evidence="2" id="KW-1185">Reference proteome</keyword>
<dbReference type="Proteomes" id="UP001056120">
    <property type="component" value="Linkage Group LG18"/>
</dbReference>
<proteinExistence type="predicted"/>
<dbReference type="EMBL" id="CM042035">
    <property type="protein sequence ID" value="KAI3756538.1"/>
    <property type="molecule type" value="Genomic_DNA"/>
</dbReference>